<dbReference type="AlphaFoldDB" id="A0AAV1VRG8"/>
<dbReference type="PROSITE" id="PS50076">
    <property type="entry name" value="DNAJ_2"/>
    <property type="match status" value="1"/>
</dbReference>
<dbReference type="Pfam" id="PF00226">
    <property type="entry name" value="DnaJ"/>
    <property type="match status" value="1"/>
</dbReference>
<dbReference type="CDD" id="cd06257">
    <property type="entry name" value="DnaJ"/>
    <property type="match status" value="1"/>
</dbReference>
<dbReference type="PROSITE" id="PS00636">
    <property type="entry name" value="DNAJ_1"/>
    <property type="match status" value="1"/>
</dbReference>
<dbReference type="EMBL" id="CAXHTB010000001">
    <property type="protein sequence ID" value="CAL0299423.1"/>
    <property type="molecule type" value="Genomic_DNA"/>
</dbReference>
<proteinExistence type="predicted"/>
<dbReference type="SUPFAM" id="SSF46565">
    <property type="entry name" value="Chaperone J-domain"/>
    <property type="match status" value="1"/>
</dbReference>
<dbReference type="PRINTS" id="PR00625">
    <property type="entry name" value="JDOMAIN"/>
</dbReference>
<sequence length="162" mass="18688">MHCYGLTIPQTHTLFYHHIPISPTTISLQPIITYPTTNSFCSLRTNATLNGGHVLSAEVSHRSFYELLGIPLSGSLTEIKQAYKQLVRKYHPDVSPPDLVEEYTKRFILVQEAYETLSDPRLRDMYDRDMAMGIHLAFNSRTRYHNDDHISLESKCCRQRFG</sequence>
<gene>
    <name evidence="2" type="ORF">LLUT_LOCUS483</name>
</gene>
<reference evidence="2 3" key="1">
    <citation type="submission" date="2024-03" db="EMBL/GenBank/DDBJ databases">
        <authorList>
            <person name="Martinez-Hernandez J."/>
        </authorList>
    </citation>
    <scope>NUCLEOTIDE SEQUENCE [LARGE SCALE GENOMIC DNA]</scope>
</reference>
<accession>A0AAV1VRG8</accession>
<dbReference type="Proteomes" id="UP001497480">
    <property type="component" value="Unassembled WGS sequence"/>
</dbReference>
<feature type="domain" description="J" evidence="1">
    <location>
        <begin position="63"/>
        <end position="130"/>
    </location>
</feature>
<name>A0AAV1VRG8_LUPLU</name>
<dbReference type="GO" id="GO:0009507">
    <property type="term" value="C:chloroplast"/>
    <property type="evidence" value="ECO:0007669"/>
    <property type="project" value="TreeGrafter"/>
</dbReference>
<protein>
    <recommendedName>
        <fullName evidence="1">J domain-containing protein</fullName>
    </recommendedName>
</protein>
<comment type="caution">
    <text evidence="2">The sequence shown here is derived from an EMBL/GenBank/DDBJ whole genome shotgun (WGS) entry which is preliminary data.</text>
</comment>
<dbReference type="SMART" id="SM00271">
    <property type="entry name" value="DnaJ"/>
    <property type="match status" value="1"/>
</dbReference>
<dbReference type="Gene3D" id="1.10.287.110">
    <property type="entry name" value="DnaJ domain"/>
    <property type="match status" value="1"/>
</dbReference>
<organism evidence="2 3">
    <name type="scientific">Lupinus luteus</name>
    <name type="common">European yellow lupine</name>
    <dbReference type="NCBI Taxonomy" id="3873"/>
    <lineage>
        <taxon>Eukaryota</taxon>
        <taxon>Viridiplantae</taxon>
        <taxon>Streptophyta</taxon>
        <taxon>Embryophyta</taxon>
        <taxon>Tracheophyta</taxon>
        <taxon>Spermatophyta</taxon>
        <taxon>Magnoliopsida</taxon>
        <taxon>eudicotyledons</taxon>
        <taxon>Gunneridae</taxon>
        <taxon>Pentapetalae</taxon>
        <taxon>rosids</taxon>
        <taxon>fabids</taxon>
        <taxon>Fabales</taxon>
        <taxon>Fabaceae</taxon>
        <taxon>Papilionoideae</taxon>
        <taxon>50 kb inversion clade</taxon>
        <taxon>genistoids sensu lato</taxon>
        <taxon>core genistoids</taxon>
        <taxon>Genisteae</taxon>
        <taxon>Lupinus</taxon>
    </lineage>
</organism>
<dbReference type="InterPro" id="IPR053232">
    <property type="entry name" value="DnaJ_C/III_chloroplastic"/>
</dbReference>
<dbReference type="InterPro" id="IPR018253">
    <property type="entry name" value="DnaJ_domain_CS"/>
</dbReference>
<dbReference type="PANTHER" id="PTHR45090:SF4">
    <property type="entry name" value="J DOMAIN-CONTAINING PROTEIN"/>
    <property type="match status" value="1"/>
</dbReference>
<dbReference type="InterPro" id="IPR001623">
    <property type="entry name" value="DnaJ_domain"/>
</dbReference>
<keyword evidence="3" id="KW-1185">Reference proteome</keyword>
<evidence type="ECO:0000313" key="3">
    <source>
        <dbReference type="Proteomes" id="UP001497480"/>
    </source>
</evidence>
<evidence type="ECO:0000313" key="2">
    <source>
        <dbReference type="EMBL" id="CAL0299423.1"/>
    </source>
</evidence>
<dbReference type="InterPro" id="IPR036869">
    <property type="entry name" value="J_dom_sf"/>
</dbReference>
<dbReference type="PANTHER" id="PTHR45090">
    <property type="entry name" value="CHAPERONE PROTEIN DNAJ 20 CHLOROPLASTIC"/>
    <property type="match status" value="1"/>
</dbReference>
<evidence type="ECO:0000259" key="1">
    <source>
        <dbReference type="PROSITE" id="PS50076"/>
    </source>
</evidence>